<dbReference type="Proteomes" id="UP000828048">
    <property type="component" value="Chromosome 7"/>
</dbReference>
<evidence type="ECO:0000313" key="1">
    <source>
        <dbReference type="EMBL" id="KAH7850209.1"/>
    </source>
</evidence>
<dbReference type="EMBL" id="CM037157">
    <property type="protein sequence ID" value="KAH7850209.1"/>
    <property type="molecule type" value="Genomic_DNA"/>
</dbReference>
<reference evidence="1 2" key="1">
    <citation type="journal article" date="2021" name="Hortic Res">
        <title>High-quality reference genome and annotation aids understanding of berry development for evergreen blueberry (Vaccinium darrowii).</title>
        <authorList>
            <person name="Yu J."/>
            <person name="Hulse-Kemp A.M."/>
            <person name="Babiker E."/>
            <person name="Staton M."/>
        </authorList>
    </citation>
    <scope>NUCLEOTIDE SEQUENCE [LARGE SCALE GENOMIC DNA]</scope>
    <source>
        <strain evidence="2">cv. NJ 8807/NJ 8810</strain>
        <tissue evidence="1">Young leaf</tissue>
    </source>
</reference>
<evidence type="ECO:0000313" key="2">
    <source>
        <dbReference type="Proteomes" id="UP000828048"/>
    </source>
</evidence>
<proteinExistence type="predicted"/>
<accession>A0ACB7YAX5</accession>
<gene>
    <name evidence="1" type="ORF">Vadar_029270</name>
</gene>
<name>A0ACB7YAX5_9ERIC</name>
<organism evidence="1 2">
    <name type="scientific">Vaccinium darrowii</name>
    <dbReference type="NCBI Taxonomy" id="229202"/>
    <lineage>
        <taxon>Eukaryota</taxon>
        <taxon>Viridiplantae</taxon>
        <taxon>Streptophyta</taxon>
        <taxon>Embryophyta</taxon>
        <taxon>Tracheophyta</taxon>
        <taxon>Spermatophyta</taxon>
        <taxon>Magnoliopsida</taxon>
        <taxon>eudicotyledons</taxon>
        <taxon>Gunneridae</taxon>
        <taxon>Pentapetalae</taxon>
        <taxon>asterids</taxon>
        <taxon>Ericales</taxon>
        <taxon>Ericaceae</taxon>
        <taxon>Vaccinioideae</taxon>
        <taxon>Vaccinieae</taxon>
        <taxon>Vaccinium</taxon>
    </lineage>
</organism>
<protein>
    <submittedName>
        <fullName evidence="1">Uncharacterized protein</fullName>
    </submittedName>
</protein>
<sequence>MSLGNKGGDDEVSIYLHVVVGSRLCEWFVIKTGSEISKEPVDPVFDSEPNKRLFSCYTVVGSTIYSIGGLEEVPSSEFPAWSDACFPAVADVYFLDTLSPGVGWKKSAHPMNFPRHEPYAFTIKSKIYVMGGVLGCDILSPTPEVHDTEEEQGWRILGDPHKFVLVDGYNIGIDGHAVVDDGKRVIVVSCQSPHLFSYYVEGEHSLEIYAEGVLGFGKEKSAVVDGILYYLDPFKEGDMFGIELANPKKSKKVVLKSNPEYDWIPQPVRGCEDYMYPPTFLVPVGEGKLAVLWTMRRLLKLMLWAKYIFNWASCFN</sequence>
<keyword evidence="2" id="KW-1185">Reference proteome</keyword>
<comment type="caution">
    <text evidence="1">The sequence shown here is derived from an EMBL/GenBank/DDBJ whole genome shotgun (WGS) entry which is preliminary data.</text>
</comment>